<protein>
    <submittedName>
        <fullName evidence="2">Uncharacterized protein</fullName>
    </submittedName>
</protein>
<sequence length="154" mass="16838">MLTRGGLWYVSSLHTHQLPFTPLDLRGVMEYLLSSLLGEFSNFRPSPLGHELIRLDSSGSAICLSEYSLLMKLAIEAIRQVSHFDAEPVYADSGLTTKCRVQRSSRERLHKGPPPAPSQEDLTGVDQSSSPPTEDLLISPTPFEGGEAFVSPGI</sequence>
<organism evidence="2 3">
    <name type="scientific">Protea cynaroides</name>
    <dbReference type="NCBI Taxonomy" id="273540"/>
    <lineage>
        <taxon>Eukaryota</taxon>
        <taxon>Viridiplantae</taxon>
        <taxon>Streptophyta</taxon>
        <taxon>Embryophyta</taxon>
        <taxon>Tracheophyta</taxon>
        <taxon>Spermatophyta</taxon>
        <taxon>Magnoliopsida</taxon>
        <taxon>Proteales</taxon>
        <taxon>Proteaceae</taxon>
        <taxon>Protea</taxon>
    </lineage>
</organism>
<feature type="region of interest" description="Disordered" evidence="1">
    <location>
        <begin position="102"/>
        <end position="154"/>
    </location>
</feature>
<dbReference type="Proteomes" id="UP001141806">
    <property type="component" value="Unassembled WGS sequence"/>
</dbReference>
<evidence type="ECO:0000313" key="3">
    <source>
        <dbReference type="Proteomes" id="UP001141806"/>
    </source>
</evidence>
<comment type="caution">
    <text evidence="2">The sequence shown here is derived from an EMBL/GenBank/DDBJ whole genome shotgun (WGS) entry which is preliminary data.</text>
</comment>
<keyword evidence="3" id="KW-1185">Reference proteome</keyword>
<gene>
    <name evidence="2" type="ORF">NE237_022863</name>
</gene>
<feature type="compositionally biased region" description="Basic residues" evidence="1">
    <location>
        <begin position="102"/>
        <end position="111"/>
    </location>
</feature>
<evidence type="ECO:0000313" key="2">
    <source>
        <dbReference type="EMBL" id="KAJ4962924.1"/>
    </source>
</evidence>
<accession>A0A9Q0HBS5</accession>
<proteinExistence type="predicted"/>
<reference evidence="2" key="1">
    <citation type="journal article" date="2023" name="Plant J.">
        <title>The genome of the king protea, Protea cynaroides.</title>
        <authorList>
            <person name="Chang J."/>
            <person name="Duong T.A."/>
            <person name="Schoeman C."/>
            <person name="Ma X."/>
            <person name="Roodt D."/>
            <person name="Barker N."/>
            <person name="Li Z."/>
            <person name="Van de Peer Y."/>
            <person name="Mizrachi E."/>
        </authorList>
    </citation>
    <scope>NUCLEOTIDE SEQUENCE</scope>
    <source>
        <tissue evidence="2">Young leaves</tissue>
    </source>
</reference>
<evidence type="ECO:0000256" key="1">
    <source>
        <dbReference type="SAM" id="MobiDB-lite"/>
    </source>
</evidence>
<name>A0A9Q0HBS5_9MAGN</name>
<dbReference type="EMBL" id="JAMYWD010000008">
    <property type="protein sequence ID" value="KAJ4962924.1"/>
    <property type="molecule type" value="Genomic_DNA"/>
</dbReference>
<dbReference type="AlphaFoldDB" id="A0A9Q0HBS5"/>